<name>A0A815AHI2_9BILA</name>
<proteinExistence type="predicted"/>
<gene>
    <name evidence="2" type="ORF">RFH988_LOCUS27468</name>
</gene>
<dbReference type="Gene3D" id="3.80.10.10">
    <property type="entry name" value="Ribonuclease Inhibitor"/>
    <property type="match status" value="1"/>
</dbReference>
<reference evidence="2" key="1">
    <citation type="submission" date="2021-02" db="EMBL/GenBank/DDBJ databases">
        <authorList>
            <person name="Nowell W R."/>
        </authorList>
    </citation>
    <scope>NUCLEOTIDE SEQUENCE</scope>
</reference>
<dbReference type="SUPFAM" id="SSF81383">
    <property type="entry name" value="F-box domain"/>
    <property type="match status" value="1"/>
</dbReference>
<evidence type="ECO:0000313" key="2">
    <source>
        <dbReference type="EMBL" id="CAF1256862.1"/>
    </source>
</evidence>
<feature type="domain" description="F-box" evidence="1">
    <location>
        <begin position="5"/>
        <end position="52"/>
    </location>
</feature>
<dbReference type="OrthoDB" id="10010589at2759"/>
<protein>
    <recommendedName>
        <fullName evidence="1">F-box domain-containing protein</fullName>
    </recommendedName>
</protein>
<dbReference type="InterPro" id="IPR001810">
    <property type="entry name" value="F-box_dom"/>
</dbReference>
<dbReference type="InterPro" id="IPR036047">
    <property type="entry name" value="F-box-like_dom_sf"/>
</dbReference>
<dbReference type="PROSITE" id="PS50181">
    <property type="entry name" value="FBOX"/>
    <property type="match status" value="1"/>
</dbReference>
<dbReference type="AlphaFoldDB" id="A0A815AHI2"/>
<dbReference type="EMBL" id="CAJNOO010002320">
    <property type="protein sequence ID" value="CAF1256862.1"/>
    <property type="molecule type" value="Genomic_DNA"/>
</dbReference>
<dbReference type="SUPFAM" id="SSF52047">
    <property type="entry name" value="RNI-like"/>
    <property type="match status" value="1"/>
</dbReference>
<accession>A0A815AHI2</accession>
<evidence type="ECO:0000313" key="3">
    <source>
        <dbReference type="Proteomes" id="UP000663882"/>
    </source>
</evidence>
<dbReference type="InterPro" id="IPR032675">
    <property type="entry name" value="LRR_dom_sf"/>
</dbReference>
<evidence type="ECO:0000259" key="1">
    <source>
        <dbReference type="PROSITE" id="PS50181"/>
    </source>
</evidence>
<dbReference type="Proteomes" id="UP000663882">
    <property type="component" value="Unassembled WGS sequence"/>
</dbReference>
<sequence length="532" mass="63062">MEDLSIRLSDLPDEILIFILRKLYDVEVLYSLIGVNKRLNTLAYDSIFTTHLTLYFLDKFIYPLPDPMLDRFRLQILPKIHHKVKWLNLESTSIERILLATNYPNLNGLGLYDIDVEKALYLFNNDIVFARINRSQISSLVIDISKDEEHIAVLKNDVNNIVFSKIFTMFINLQYLSFGPWTNLRPPSLFEMPYPSAISSNLLELHICGTFFTDLLYLLDGRFNQLHTFHVNIIFFHCTTSTIHSREKLPNLRYFSLHSNTGLHNYDESIVPLLHRMLNLEKLDLQLVVHRNKGFINGNDFKEDIINNMSRLNKFTFNIRLFNYLPNQTNILSNENIQCKFKDFKSNEIISCVDYFQEKQYSYCHFYSYPYRMNYYDNISNNFPGGLFKNVHRVSLFDERSFEHEFFIQIQKSFPFMKELTVINAKPQKNKLYRKSKNDNQYLSIIKYPHLTELCLLQAHDDYVEQFLLDTDVFMPNNVHLIVYYQAMKRVTENFTRHATRVNCAKLASVSLLDTYKFIKPVKDYFPRADKH</sequence>
<organism evidence="2 3">
    <name type="scientific">Rotaria sordida</name>
    <dbReference type="NCBI Taxonomy" id="392033"/>
    <lineage>
        <taxon>Eukaryota</taxon>
        <taxon>Metazoa</taxon>
        <taxon>Spiralia</taxon>
        <taxon>Gnathifera</taxon>
        <taxon>Rotifera</taxon>
        <taxon>Eurotatoria</taxon>
        <taxon>Bdelloidea</taxon>
        <taxon>Philodinida</taxon>
        <taxon>Philodinidae</taxon>
        <taxon>Rotaria</taxon>
    </lineage>
</organism>
<comment type="caution">
    <text evidence="2">The sequence shown here is derived from an EMBL/GenBank/DDBJ whole genome shotgun (WGS) entry which is preliminary data.</text>
</comment>